<dbReference type="EnsemblMetazoa" id="PHUM334300-RA">
    <property type="protein sequence ID" value="PHUM334300-PA"/>
    <property type="gene ID" value="PHUM334300"/>
</dbReference>
<keyword evidence="4" id="KW-1185">Reference proteome</keyword>
<dbReference type="CTD" id="8239270"/>
<dbReference type="RefSeq" id="XP_002427663.1">
    <property type="nucleotide sequence ID" value="XM_002427618.1"/>
</dbReference>
<dbReference type="VEuPathDB" id="VectorBase:PHUM334300"/>
<dbReference type="GeneID" id="8239270"/>
<reference evidence="2" key="1">
    <citation type="submission" date="2007-04" db="EMBL/GenBank/DDBJ databases">
        <title>Annotation of Pediculus humanus corporis strain USDA.</title>
        <authorList>
            <person name="Kirkness E."/>
            <person name="Hannick L."/>
            <person name="Hass B."/>
            <person name="Bruggner R."/>
            <person name="Lawson D."/>
            <person name="Bidwell S."/>
            <person name="Joardar V."/>
            <person name="Caler E."/>
            <person name="Walenz B."/>
            <person name="Inman J."/>
            <person name="Schobel S."/>
            <person name="Galinsky K."/>
            <person name="Amedeo P."/>
            <person name="Strausberg R."/>
        </authorList>
    </citation>
    <scope>NUCLEOTIDE SEQUENCE</scope>
    <source>
        <strain evidence="2">USDA</strain>
    </source>
</reference>
<dbReference type="KEGG" id="phu:Phum_PHUM334300"/>
<name>E0VNG9_PEDHC</name>
<dbReference type="AlphaFoldDB" id="E0VNG9"/>
<feature type="transmembrane region" description="Helical" evidence="1">
    <location>
        <begin position="732"/>
        <end position="751"/>
    </location>
</feature>
<dbReference type="EMBL" id="DS235339">
    <property type="protein sequence ID" value="EEB14925.1"/>
    <property type="molecule type" value="Genomic_DNA"/>
</dbReference>
<accession>E0VNG9</accession>
<evidence type="ECO:0000313" key="4">
    <source>
        <dbReference type="Proteomes" id="UP000009046"/>
    </source>
</evidence>
<keyword evidence="1" id="KW-1133">Transmembrane helix</keyword>
<dbReference type="OrthoDB" id="6776738at2759"/>
<protein>
    <submittedName>
        <fullName evidence="2 3">Uncharacterized protein</fullName>
    </submittedName>
</protein>
<keyword evidence="1" id="KW-0472">Membrane</keyword>
<reference evidence="2" key="2">
    <citation type="submission" date="2007-04" db="EMBL/GenBank/DDBJ databases">
        <title>The genome of the human body louse.</title>
        <authorList>
            <consortium name="The Human Body Louse Genome Consortium"/>
            <person name="Kirkness E."/>
            <person name="Walenz B."/>
            <person name="Hass B."/>
            <person name="Bruggner R."/>
            <person name="Strausberg R."/>
        </authorList>
    </citation>
    <scope>NUCLEOTIDE SEQUENCE</scope>
    <source>
        <strain evidence="2">USDA</strain>
    </source>
</reference>
<reference evidence="3" key="3">
    <citation type="submission" date="2021-02" db="UniProtKB">
        <authorList>
            <consortium name="EnsemblMetazoa"/>
        </authorList>
    </citation>
    <scope>IDENTIFICATION</scope>
    <source>
        <strain evidence="3">USDA</strain>
    </source>
</reference>
<keyword evidence="1" id="KW-0812">Transmembrane</keyword>
<evidence type="ECO:0000313" key="2">
    <source>
        <dbReference type="EMBL" id="EEB14925.1"/>
    </source>
</evidence>
<sequence length="754" mass="86379">MNLNIWETSFGCTCLLSANISNGGTKISKNLNDKCENVIKNLMNWTYKGRKQCRSYVHAGNIRFALFLNKVKLIENSEGKSNSSELVLGYLKKVEEEKVKFGEDADLNLTCNLIPTSNQLTVELETNYLNYLNEIVTLWEKALENDLNETPTPYEFQQWILNIKFVASLYDLYGEYYRSFSMWLLLCKVGKLSNDSISILYGLTHVMEYCTDIDESSDLLNECDKTMETMDLEGKDKDVAILFWLTKASNYLNNKKPEKCFEYLVKAKKIADNLKVSLKGQILRAKLWCLISKFLTYYPDYEIQFGYRSGTDLRVIVIKAFNYAIAGARNNFHDCVEFVLVLLEVSFWAYHFHEIYSQSDFMKFFLDDLYQIVQKLFLPTRTAEILVRLAETDLLCQKISDCQEKITKLKNIFSTTSSPFKSLGKRKSLKKLNYLSPPCEKENPSNSNNKISLRISPTRFLEKPKNFNGCLDGGGGGGGGDVSPVQNYLSNDSKMDFRGHEPECKCRSCQNVLIQILTMSLLSLEGEIHKFKMCYTQATKCYQSGNAILWKLKRLEEEKGGEIQRDVKNSLNLKSMGRTNFRKRFLQFHSIRYLIKYSLFDSSESNSITSNVKNCLNVIKEIMAEFCYEEKLLMWKVEQLNLYLLILSDVGDDVVRSLPKGDGDDDVSLKEYDIVTSPNVPSKTITKTIPNPGKTLKKKIPKTVKKIIVSKKLNLDDDDADADDDAEKSTDAINMGFLVLIIIIIIIMMMMKNL</sequence>
<dbReference type="STRING" id="121224.E0VNG9"/>
<proteinExistence type="predicted"/>
<dbReference type="Proteomes" id="UP000009046">
    <property type="component" value="Unassembled WGS sequence"/>
</dbReference>
<dbReference type="HOGENOM" id="CLU_369326_0_0_1"/>
<gene>
    <name evidence="3" type="primary">8239270</name>
    <name evidence="2" type="ORF">Phum_PHUM334300</name>
</gene>
<dbReference type="EMBL" id="AAZO01003888">
    <property type="status" value="NOT_ANNOTATED_CDS"/>
    <property type="molecule type" value="Genomic_DNA"/>
</dbReference>
<dbReference type="InParanoid" id="E0VNG9"/>
<organism>
    <name type="scientific">Pediculus humanus subsp. corporis</name>
    <name type="common">Body louse</name>
    <dbReference type="NCBI Taxonomy" id="121224"/>
    <lineage>
        <taxon>Eukaryota</taxon>
        <taxon>Metazoa</taxon>
        <taxon>Ecdysozoa</taxon>
        <taxon>Arthropoda</taxon>
        <taxon>Hexapoda</taxon>
        <taxon>Insecta</taxon>
        <taxon>Pterygota</taxon>
        <taxon>Neoptera</taxon>
        <taxon>Paraneoptera</taxon>
        <taxon>Psocodea</taxon>
        <taxon>Troctomorpha</taxon>
        <taxon>Phthiraptera</taxon>
        <taxon>Anoplura</taxon>
        <taxon>Pediculidae</taxon>
        <taxon>Pediculus</taxon>
    </lineage>
</organism>
<evidence type="ECO:0000256" key="1">
    <source>
        <dbReference type="SAM" id="Phobius"/>
    </source>
</evidence>
<evidence type="ECO:0000313" key="3">
    <source>
        <dbReference type="EnsemblMetazoa" id="PHUM334300-PA"/>
    </source>
</evidence>